<gene>
    <name evidence="1" type="ORF">METZ01_LOCUS245083</name>
</gene>
<protein>
    <recommendedName>
        <fullName evidence="2">DUF2191 domain-containing protein</fullName>
    </recommendedName>
</protein>
<organism evidence="1">
    <name type="scientific">marine metagenome</name>
    <dbReference type="NCBI Taxonomy" id="408172"/>
    <lineage>
        <taxon>unclassified sequences</taxon>
        <taxon>metagenomes</taxon>
        <taxon>ecological metagenomes</taxon>
    </lineage>
</organism>
<name>A0A382HYR7_9ZZZZ</name>
<sequence>MRTTVNLSEASIHYLKNEALKQQDSMSGVLEQAIILMQSREIKPANTIKVKLPASGQGGVYSGIDLDDNAALEDAMRGL</sequence>
<evidence type="ECO:0008006" key="2">
    <source>
        <dbReference type="Google" id="ProtNLM"/>
    </source>
</evidence>
<dbReference type="AlphaFoldDB" id="A0A382HYR7"/>
<reference evidence="1" key="1">
    <citation type="submission" date="2018-05" db="EMBL/GenBank/DDBJ databases">
        <authorList>
            <person name="Lanie J.A."/>
            <person name="Ng W.-L."/>
            <person name="Kazmierczak K.M."/>
            <person name="Andrzejewski T.M."/>
            <person name="Davidsen T.M."/>
            <person name="Wayne K.J."/>
            <person name="Tettelin H."/>
            <person name="Glass J.I."/>
            <person name="Rusch D."/>
            <person name="Podicherti R."/>
            <person name="Tsui H.-C.T."/>
            <person name="Winkler M.E."/>
        </authorList>
    </citation>
    <scope>NUCLEOTIDE SEQUENCE</scope>
</reference>
<evidence type="ECO:0000313" key="1">
    <source>
        <dbReference type="EMBL" id="SVB92229.1"/>
    </source>
</evidence>
<dbReference type="EMBL" id="UINC01064003">
    <property type="protein sequence ID" value="SVB92229.1"/>
    <property type="molecule type" value="Genomic_DNA"/>
</dbReference>
<proteinExistence type="predicted"/>
<accession>A0A382HYR7</accession>